<dbReference type="GO" id="GO:0019211">
    <property type="term" value="F:phosphatase activator activity"/>
    <property type="evidence" value="ECO:0007669"/>
    <property type="project" value="InterPro"/>
</dbReference>
<dbReference type="Pfam" id="PF00328">
    <property type="entry name" value="His_Phos_2"/>
    <property type="match status" value="1"/>
</dbReference>
<dbReference type="GO" id="GO:0033857">
    <property type="term" value="F:5-diphosphoinositol pentakisphosphate 1-kinase activity"/>
    <property type="evidence" value="ECO:0007669"/>
    <property type="project" value="TreeGrafter"/>
</dbReference>
<keyword evidence="12" id="KW-1185">Reference proteome</keyword>
<dbReference type="SUPFAM" id="SSF53254">
    <property type="entry name" value="Phosphoglycerate mutase-like"/>
    <property type="match status" value="1"/>
</dbReference>
<dbReference type="FunFam" id="3.30.470.20:FF:000050">
    <property type="entry name" value="Acid phosphatase, putative"/>
    <property type="match status" value="1"/>
</dbReference>
<dbReference type="GeneID" id="39874093"/>
<dbReference type="Gene3D" id="3.40.50.1240">
    <property type="entry name" value="Phosphoglycerate mutase-like"/>
    <property type="match status" value="1"/>
</dbReference>
<evidence type="ECO:0000256" key="6">
    <source>
        <dbReference type="ARBA" id="ARBA00022840"/>
    </source>
</evidence>
<dbReference type="Pfam" id="PF03095">
    <property type="entry name" value="PTPA"/>
    <property type="match status" value="1"/>
</dbReference>
<dbReference type="InterPro" id="IPR037446">
    <property type="entry name" value="His_Pase_VIP1"/>
</dbReference>
<dbReference type="PANTHER" id="PTHR12750:SF9">
    <property type="entry name" value="INOSITOL HEXAKISPHOSPHATE AND DIPHOSPHOINOSITOL-PENTAKISPHOSPHATE KINASE"/>
    <property type="match status" value="1"/>
</dbReference>
<dbReference type="Gene3D" id="3.30.470.20">
    <property type="entry name" value="ATP-grasp fold, B domain"/>
    <property type="match status" value="1"/>
</dbReference>
<comment type="caution">
    <text evidence="11">The sequence shown here is derived from an EMBL/GenBank/DDBJ whole genome shotgun (WGS) entry which is preliminary data.</text>
</comment>
<name>A0A2H6KBE4_9APIC</name>
<dbReference type="InterPro" id="IPR029033">
    <property type="entry name" value="His_PPase_superfam"/>
</dbReference>
<dbReference type="EC" id="2.7.4.24" evidence="9"/>
<reference evidence="11 12" key="1">
    <citation type="journal article" date="2017" name="BMC Genomics">
        <title>Whole-genome assembly of Babesia ovata and comparative genomics between closely related pathogens.</title>
        <authorList>
            <person name="Yamagishi J."/>
            <person name="Asada M."/>
            <person name="Hakimi H."/>
            <person name="Tanaka T.Q."/>
            <person name="Sugimoto C."/>
            <person name="Kawazu S."/>
        </authorList>
    </citation>
    <scope>NUCLEOTIDE SEQUENCE [LARGE SCALE GENOMIC DNA]</scope>
    <source>
        <strain evidence="11 12">Miyake</strain>
    </source>
</reference>
<evidence type="ECO:0000256" key="7">
    <source>
        <dbReference type="ARBA" id="ARBA00033696"/>
    </source>
</evidence>
<proteinExistence type="inferred from homology"/>
<keyword evidence="2 9" id="KW-0963">Cytoplasm</keyword>
<evidence type="ECO:0000256" key="9">
    <source>
        <dbReference type="RuleBase" id="RU365032"/>
    </source>
</evidence>
<sequence>MEADMPPPAFTPNQQEADEVMKFILKLNDAASNKPIPDVADVDSGDSNAVGNNVVSKLESILQKLHDMTEDHKPEDYSDCRFGNKAHPHWLHAVQEMWDEIADALGLVEACPSQSMRLMIRGNFIHSFGNQVRIDYGTGHELQFVMFLKRLRDVGLISNEDLSGVALRVMSRYFRLIQHLIDRYRLEPAGSKGAWGIDHYQFLPFVLGSAQLASNETIKPSEVILHGFKLPEEDKYIFLQTIEYIKKTILHLPVTEWPIVECLIAFYSTNFPLEKAIDYVRRYRPIVLNDVERQRVFKSRLDVYRELQACRIPHPNYVVVDHEAVRRGKATFEENEDYIVYNNVKLKKPFIEKPIDADNHNNWIYYPTNTGGGCKKLFRKVHDRSSRYCADVNTVRRDGTYIYEEFMSTFGTDIKVYTVGCMFAHAEARKSPTLDGKVNRNTDGKEMRYPVILTAKEKVIAYRIVEHFRQVVCGFDILRTINGPYVCDINGWSFVKHSRHHMDLSQIIRIMFLLKLQMKYNITLDKVIPARIVTNETVEALKKTFVDIDQTIDRSESQEELCSVVVIMRHADRKPKQKVKIMTSHPLIVGYFDGTTDKQINLKAPEDMKRFTAVNKTILDELEAELVLCNPPKHSDEANEADNPALVALNERLTLHKELENMLHSSEGFAGINRKIQLKGKFDDEGKVQQVLVVAKWGGELTSVGQCQSEDLGRRFRQSLYPTDCTGLVRLHSTYRHDFKIFTSNEGRCQLTSAAFTKGILDLEGELTPILVAMTIRDKRAQMLLDDNVEVPERNQCKDRLSSLMENWGNQAEVERLLMNMDADEAKYYRKALEKMNFQTEDMNRLTKLLNEFMNALDHEITKWMYLYSVDEYATSVLEILQDMALRWKNLTTKLYKGPECKFQYTMIADIVDNLRYDLIHHHTYLGGGLDTAFEIYNLVGPLSAILSPCEYGVTPRERLTIGMKVAGRLLQKIVHDVTLHKNSRVVTNKAVYQQRNRDQLYAKLVEQNVICHERRNSIHEGFDEYYRNRMPHERTSSEPTDFVPKAESLDIQNMVRTATADPSKKISLIASTSASAASVAASSIALGSDGMKYTPDRPKMTFIGGVKPNEMKFSCRTNMEEIWDLISSGQKLAEPVEINSGGTLTLSRTKSREHSSDDMDNTSSSDDSDIVRQEVSEARKMSSDRSHRMVRSRYYVTSASILFSLLNFLKYAHYLDDDADNSEPLVHYNTRDLHYLSHVVLRVWWSHGKNGVPDYRVEILVSPGARDGFGQNYGILASNARSQKHKYRRHISRFNLDYVRGQVLCKQCGDVIDPAFVRAQFMDNIRVKSYQSGLRRSASTANLRYIAKYVKGTELEFDPKGTVTDNTVSRESARKGSWWYRCQRCAASNVTSIIRATSNVKSTRSSTTSEHSESPAKSRSTSSSRDASFSPTFGFTEEQLKQHRTEHGAAVPPYCELSRLATINYNCDINRLEQLVNKVSILHEPYW</sequence>
<dbReference type="Gene3D" id="3.40.50.11950">
    <property type="match status" value="1"/>
</dbReference>
<dbReference type="InterPro" id="IPR004327">
    <property type="entry name" value="Phstyr_phstse_ac"/>
</dbReference>
<evidence type="ECO:0000256" key="8">
    <source>
        <dbReference type="ARBA" id="ARBA00034629"/>
    </source>
</evidence>
<keyword evidence="5 9" id="KW-0418">Kinase</keyword>
<dbReference type="InterPro" id="IPR000560">
    <property type="entry name" value="His_Pase_clade-2"/>
</dbReference>
<evidence type="ECO:0000256" key="1">
    <source>
        <dbReference type="ARBA" id="ARBA00005609"/>
    </source>
</evidence>
<comment type="catalytic activity">
    <reaction evidence="8">
        <text>1D-myo-inositol hexakisphosphate + ATP = 1-diphospho-1D-myo-inositol 2,3,4,5,6-pentakisphosphate + ADP</text>
        <dbReference type="Rhea" id="RHEA:37459"/>
        <dbReference type="ChEBI" id="CHEBI:30616"/>
        <dbReference type="ChEBI" id="CHEBI:58130"/>
        <dbReference type="ChEBI" id="CHEBI:74946"/>
        <dbReference type="ChEBI" id="CHEBI:456216"/>
        <dbReference type="EC" id="2.7.4.24"/>
    </reaction>
    <physiologicalReaction direction="left-to-right" evidence="8">
        <dbReference type="Rhea" id="RHEA:37460"/>
    </physiologicalReaction>
</comment>
<feature type="compositionally biased region" description="Low complexity" evidence="10">
    <location>
        <begin position="1418"/>
        <end position="1430"/>
    </location>
</feature>
<evidence type="ECO:0000256" key="3">
    <source>
        <dbReference type="ARBA" id="ARBA00022679"/>
    </source>
</evidence>
<dbReference type="GO" id="GO:0006020">
    <property type="term" value="P:inositol metabolic process"/>
    <property type="evidence" value="ECO:0007669"/>
    <property type="project" value="TreeGrafter"/>
</dbReference>
<keyword evidence="4 9" id="KW-0547">Nucleotide-binding</keyword>
<dbReference type="Proteomes" id="UP000236319">
    <property type="component" value="Unassembled WGS sequence"/>
</dbReference>
<keyword evidence="6 9" id="KW-0067">ATP-binding</keyword>
<dbReference type="EMBL" id="BDSA01000002">
    <property type="protein sequence ID" value="GBE60323.1"/>
    <property type="molecule type" value="Genomic_DNA"/>
</dbReference>
<dbReference type="OrthoDB" id="18042at2759"/>
<dbReference type="GO" id="GO:0032958">
    <property type="term" value="P:inositol phosphate biosynthetic process"/>
    <property type="evidence" value="ECO:0007669"/>
    <property type="project" value="TreeGrafter"/>
</dbReference>
<gene>
    <name evidence="11" type="ORF">BOVATA_018160</name>
</gene>
<dbReference type="CDD" id="cd07061">
    <property type="entry name" value="HP_HAP_like"/>
    <property type="match status" value="1"/>
</dbReference>
<evidence type="ECO:0000256" key="10">
    <source>
        <dbReference type="SAM" id="MobiDB-lite"/>
    </source>
</evidence>
<evidence type="ECO:0000256" key="2">
    <source>
        <dbReference type="ARBA" id="ARBA00022490"/>
    </source>
</evidence>
<comment type="similarity">
    <text evidence="1 9">Belongs to the histidine acid phosphatase family. VIP1 subfamily.</text>
</comment>
<feature type="region of interest" description="Disordered" evidence="10">
    <location>
        <begin position="1400"/>
        <end position="1430"/>
    </location>
</feature>
<dbReference type="SUPFAM" id="SSF56059">
    <property type="entry name" value="Glutathione synthetase ATP-binding domain-like"/>
    <property type="match status" value="1"/>
</dbReference>
<dbReference type="GO" id="GO:0005524">
    <property type="term" value="F:ATP binding"/>
    <property type="evidence" value="ECO:0007669"/>
    <property type="project" value="UniProtKB-KW"/>
</dbReference>
<evidence type="ECO:0000256" key="4">
    <source>
        <dbReference type="ARBA" id="ARBA00022741"/>
    </source>
</evidence>
<accession>A0A2H6KBE4</accession>
<comment type="subcellular location">
    <subcellularLocation>
        <location evidence="9">Cytoplasm</location>
        <location evidence="9">Cytosol</location>
    </subcellularLocation>
</comment>
<dbReference type="VEuPathDB" id="PiroplasmaDB:BOVATA_018160"/>
<evidence type="ECO:0000256" key="5">
    <source>
        <dbReference type="ARBA" id="ARBA00022777"/>
    </source>
</evidence>
<comment type="catalytic activity">
    <reaction evidence="7">
        <text>5-diphospho-1D-myo-inositol 1,2,3,4,6-pentakisphosphate + ATP + H(+) = 1,5-bis(diphospho)-1D-myo-inositol 2,3,4,6-tetrakisphosphate + ADP</text>
        <dbReference type="Rhea" id="RHEA:10276"/>
        <dbReference type="ChEBI" id="CHEBI:15378"/>
        <dbReference type="ChEBI" id="CHEBI:30616"/>
        <dbReference type="ChEBI" id="CHEBI:58628"/>
        <dbReference type="ChEBI" id="CHEBI:77983"/>
        <dbReference type="ChEBI" id="CHEBI:456216"/>
        <dbReference type="EC" id="2.7.4.24"/>
    </reaction>
    <physiologicalReaction direction="left-to-right" evidence="7">
        <dbReference type="Rhea" id="RHEA:10277"/>
    </physiologicalReaction>
</comment>
<dbReference type="InterPro" id="IPR037218">
    <property type="entry name" value="PTPA_sf"/>
</dbReference>
<protein>
    <recommendedName>
        <fullName evidence="9">Inositol hexakisphosphate and diphosphoinositol-pentakisphosphate kinase</fullName>
        <ecNumber evidence="9">2.7.4.24</ecNumber>
    </recommendedName>
</protein>
<dbReference type="GO" id="GO:0052723">
    <property type="term" value="F:inositol hexakisphosphate 1-kinase activity"/>
    <property type="evidence" value="ECO:0007669"/>
    <property type="project" value="RHEA"/>
</dbReference>
<dbReference type="SUPFAM" id="SSF140984">
    <property type="entry name" value="PTPA-like"/>
    <property type="match status" value="1"/>
</dbReference>
<dbReference type="PANTHER" id="PTHR12750">
    <property type="entry name" value="DIPHOSPHOINOSITOL PENTAKISPHOSPHATE KINASE"/>
    <property type="match status" value="1"/>
</dbReference>
<feature type="region of interest" description="Disordered" evidence="10">
    <location>
        <begin position="1138"/>
        <end position="1172"/>
    </location>
</feature>
<organism evidence="11 12">
    <name type="scientific">Babesia ovata</name>
    <dbReference type="NCBI Taxonomy" id="189622"/>
    <lineage>
        <taxon>Eukaryota</taxon>
        <taxon>Sar</taxon>
        <taxon>Alveolata</taxon>
        <taxon>Apicomplexa</taxon>
        <taxon>Aconoidasida</taxon>
        <taxon>Piroplasmida</taxon>
        <taxon>Babesiidae</taxon>
        <taxon>Babesia</taxon>
    </lineage>
</organism>
<comment type="function">
    <text evidence="9">Bifunctional inositol kinase that acts in concert with the IP6K kinases to synthesize the diphosphate group-containing inositol pyrophosphates diphosphoinositol pentakisphosphate, PP-InsP5, and bis-diphosphoinositol tetrakisphosphate, (PP)2-InsP4. PP-InsP5 and (PP)2-InsP4, also respectively called InsP7 and InsP8, may regulate a variety of cellular processes, including apoptosis, vesicle trafficking, cytoskeletal dynamics, and exocytosis. Phosphorylates inositol hexakisphosphate (InsP6).</text>
</comment>
<evidence type="ECO:0000313" key="11">
    <source>
        <dbReference type="EMBL" id="GBE60323.1"/>
    </source>
</evidence>
<dbReference type="GO" id="GO:0005829">
    <property type="term" value="C:cytosol"/>
    <property type="evidence" value="ECO:0007669"/>
    <property type="project" value="UniProtKB-SubCell"/>
</dbReference>
<dbReference type="RefSeq" id="XP_028866566.1">
    <property type="nucleotide sequence ID" value="XM_029010733.1"/>
</dbReference>
<keyword evidence="3 9" id="KW-0808">Transferase</keyword>
<evidence type="ECO:0000313" key="12">
    <source>
        <dbReference type="Proteomes" id="UP000236319"/>
    </source>
</evidence>